<proteinExistence type="predicted"/>
<gene>
    <name evidence="2" type="ORF">H9S92_05305</name>
</gene>
<sequence>MRNIVMNAIQKIVLNKPTEKVGKMFDCYFPDSEKVSFDDEMWDSYSNWLFEHYCNLKSQNDTHKIVKRIDTIVKNDLHHRAVKKRNSGKASKKNKSSKNGNNNSGRPIISLNPLGDNYIYSNFKRSCYPYETIVTDKLYNEFAIRNSIRTVRKK</sequence>
<reference evidence="2" key="1">
    <citation type="submission" date="2020-08" db="EMBL/GenBank/DDBJ databases">
        <title>Lewinella bacteria from marine environments.</title>
        <authorList>
            <person name="Zhong Y."/>
        </authorList>
    </citation>
    <scope>NUCLEOTIDE SEQUENCE</scope>
    <source>
        <strain evidence="2">KCTC 42187</strain>
    </source>
</reference>
<feature type="region of interest" description="Disordered" evidence="1">
    <location>
        <begin position="82"/>
        <end position="108"/>
    </location>
</feature>
<evidence type="ECO:0000256" key="1">
    <source>
        <dbReference type="SAM" id="MobiDB-lite"/>
    </source>
</evidence>
<evidence type="ECO:0000313" key="3">
    <source>
        <dbReference type="Proteomes" id="UP000650081"/>
    </source>
</evidence>
<dbReference type="Proteomes" id="UP000650081">
    <property type="component" value="Unassembled WGS sequence"/>
</dbReference>
<dbReference type="EMBL" id="JACSIT010000067">
    <property type="protein sequence ID" value="MBC6993567.1"/>
    <property type="molecule type" value="Genomic_DNA"/>
</dbReference>
<organism evidence="2 3">
    <name type="scientific">Neolewinella lacunae</name>
    <dbReference type="NCBI Taxonomy" id="1517758"/>
    <lineage>
        <taxon>Bacteria</taxon>
        <taxon>Pseudomonadati</taxon>
        <taxon>Bacteroidota</taxon>
        <taxon>Saprospiria</taxon>
        <taxon>Saprospirales</taxon>
        <taxon>Lewinellaceae</taxon>
        <taxon>Neolewinella</taxon>
    </lineage>
</organism>
<evidence type="ECO:0000313" key="2">
    <source>
        <dbReference type="EMBL" id="MBC6993567.1"/>
    </source>
</evidence>
<keyword evidence="3" id="KW-1185">Reference proteome</keyword>
<name>A0A923TCC2_9BACT</name>
<dbReference type="AlphaFoldDB" id="A0A923TCC2"/>
<dbReference type="RefSeq" id="WP_187465667.1">
    <property type="nucleotide sequence ID" value="NZ_JACSIT010000067.1"/>
</dbReference>
<feature type="compositionally biased region" description="Basic residues" evidence="1">
    <location>
        <begin position="82"/>
        <end position="96"/>
    </location>
</feature>
<accession>A0A923TCC2</accession>
<comment type="caution">
    <text evidence="2">The sequence shown here is derived from an EMBL/GenBank/DDBJ whole genome shotgun (WGS) entry which is preliminary data.</text>
</comment>
<protein>
    <submittedName>
        <fullName evidence="2">Uncharacterized protein</fullName>
    </submittedName>
</protein>